<dbReference type="GO" id="GO:0097484">
    <property type="term" value="P:dendrite extension"/>
    <property type="evidence" value="ECO:0007669"/>
    <property type="project" value="TreeGrafter"/>
</dbReference>
<dbReference type="OMA" id="EPSMKSH"/>
<dbReference type="Ensembl" id="ENSOABT00000044581.2">
    <property type="protein sequence ID" value="ENSOABP00000043426.2"/>
    <property type="gene ID" value="ENSOABG00000019532.2"/>
</dbReference>
<keyword evidence="2" id="KW-0812">Transmembrane</keyword>
<dbReference type="Proteomes" id="UP000472276">
    <property type="component" value="Unassembled WGS sequence"/>
</dbReference>
<dbReference type="GO" id="GO:0010008">
    <property type="term" value="C:endosome membrane"/>
    <property type="evidence" value="ECO:0007669"/>
    <property type="project" value="TreeGrafter"/>
</dbReference>
<keyword evidence="2" id="KW-0472">Membrane</keyword>
<dbReference type="GO" id="GO:0008090">
    <property type="term" value="P:retrograde axonal transport"/>
    <property type="evidence" value="ECO:0007669"/>
    <property type="project" value="TreeGrafter"/>
</dbReference>
<sequence>MNARQCHTSRRAVSYSRRAAASSRFAKQNAREKSVLKNQLYRKQSRVRETKKDFCVILFASAGVLAFLALPAGLVSSAQELYLSHTPQDSVYMAVTHSSPLTSPKPPPLDWHQDGSSSGEWSPKGMQPTNALLPTAALPPLHLHRLAQTSNLAREDPPSYDRVTPNTVSTGSHVNHPKEPSSDVVNRSLMHKLVRAHNPVTVSTNQASSSSSPKFPNAEMPNIDVESAAIGAPSPLAPASLSGADKGDALDANHTGPQKLSVEELGQWYDPRLQPPSSLSVDADAARGLKLRKHAVGSPHHAITLREVHGVDEPPTAQLVVTVKSPPQNQTFTASSTLSTETGVTTQNLTLTPATRTAANDITTVESQSQGSVQGNSTDLLGNATATAYGEHFSKSTSVKMEQQANSSEPTSTTSGNFQITQLPITIPTPGHIPGTAIDSTSSQKDICFSRMAIVWIVLAISVLVSSCSVLLTVCCMRRKKKSSSQENNLSYWNNAITMDYFSRHAVELPREIHTLESEDHDTCLPPNGDYSGSSVVLVNPFCQETLFINRDKASAI</sequence>
<dbReference type="InterPro" id="IPR031508">
    <property type="entry name" value="TMEM108"/>
</dbReference>
<evidence type="ECO:0000256" key="1">
    <source>
        <dbReference type="SAM" id="MobiDB-lite"/>
    </source>
</evidence>
<dbReference type="GO" id="GO:1904115">
    <property type="term" value="C:axon cytoplasm"/>
    <property type="evidence" value="ECO:0007669"/>
    <property type="project" value="GOC"/>
</dbReference>
<reference evidence="3" key="1">
    <citation type="submission" date="2025-08" db="UniProtKB">
        <authorList>
            <consortium name="Ensembl"/>
        </authorList>
    </citation>
    <scope>IDENTIFICATION</scope>
</reference>
<reference evidence="3" key="2">
    <citation type="submission" date="2025-09" db="UniProtKB">
        <authorList>
            <consortium name="Ensembl"/>
        </authorList>
    </citation>
    <scope>IDENTIFICATION</scope>
</reference>
<feature type="transmembrane region" description="Helical" evidence="2">
    <location>
        <begin position="54"/>
        <end position="74"/>
    </location>
</feature>
<keyword evidence="2" id="KW-1133">Transmembrane helix</keyword>
<accession>A0A668UUZ6</accession>
<name>A0A668UUZ6_OREAU</name>
<dbReference type="GO" id="GO:0014069">
    <property type="term" value="C:postsynaptic density"/>
    <property type="evidence" value="ECO:0007669"/>
    <property type="project" value="TreeGrafter"/>
</dbReference>
<evidence type="ECO:0000256" key="2">
    <source>
        <dbReference type="SAM" id="Phobius"/>
    </source>
</evidence>
<evidence type="ECO:0000313" key="3">
    <source>
        <dbReference type="Ensembl" id="ENSOABP00000043426.2"/>
    </source>
</evidence>
<feature type="region of interest" description="Disordered" evidence="1">
    <location>
        <begin position="97"/>
        <end position="132"/>
    </location>
</feature>
<dbReference type="GO" id="GO:0097106">
    <property type="term" value="P:postsynaptic density organization"/>
    <property type="evidence" value="ECO:0007669"/>
    <property type="project" value="TreeGrafter"/>
</dbReference>
<feature type="compositionally biased region" description="Polar residues" evidence="1">
    <location>
        <begin position="164"/>
        <end position="173"/>
    </location>
</feature>
<gene>
    <name evidence="3" type="primary">TMEM108</name>
</gene>
<organism evidence="3 4">
    <name type="scientific">Oreochromis aureus</name>
    <name type="common">Israeli tilapia</name>
    <name type="synonym">Chromis aureus</name>
    <dbReference type="NCBI Taxonomy" id="47969"/>
    <lineage>
        <taxon>Eukaryota</taxon>
        <taxon>Metazoa</taxon>
        <taxon>Chordata</taxon>
        <taxon>Craniata</taxon>
        <taxon>Vertebrata</taxon>
        <taxon>Euteleostomi</taxon>
        <taxon>Actinopterygii</taxon>
        <taxon>Neopterygii</taxon>
        <taxon>Teleostei</taxon>
        <taxon>Neoteleostei</taxon>
        <taxon>Acanthomorphata</taxon>
        <taxon>Ovalentaria</taxon>
        <taxon>Cichlomorphae</taxon>
        <taxon>Cichliformes</taxon>
        <taxon>Cichlidae</taxon>
        <taxon>African cichlids</taxon>
        <taxon>Pseudocrenilabrinae</taxon>
        <taxon>Oreochromini</taxon>
        <taxon>Oreochromis</taxon>
    </lineage>
</organism>
<proteinExistence type="predicted"/>
<keyword evidence="4" id="KW-1185">Reference proteome</keyword>
<evidence type="ECO:0008006" key="5">
    <source>
        <dbReference type="Google" id="ProtNLM"/>
    </source>
</evidence>
<feature type="transmembrane region" description="Helical" evidence="2">
    <location>
        <begin position="453"/>
        <end position="476"/>
    </location>
</feature>
<feature type="region of interest" description="Disordered" evidence="1">
    <location>
        <begin position="151"/>
        <end position="183"/>
    </location>
</feature>
<dbReference type="AlphaFoldDB" id="A0A668UUZ6"/>
<dbReference type="PANTHER" id="PTHR28673">
    <property type="entry name" value="TRANSMEMBRANE PROTEIN 108"/>
    <property type="match status" value="1"/>
</dbReference>
<feature type="region of interest" description="Disordered" evidence="1">
    <location>
        <begin position="396"/>
        <end position="418"/>
    </location>
</feature>
<dbReference type="PANTHER" id="PTHR28673:SF1">
    <property type="entry name" value="TRANSMEMBRANE PROTEIN 108"/>
    <property type="match status" value="1"/>
</dbReference>
<dbReference type="GO" id="GO:0005769">
    <property type="term" value="C:early endosome"/>
    <property type="evidence" value="ECO:0007669"/>
    <property type="project" value="TreeGrafter"/>
</dbReference>
<evidence type="ECO:0000313" key="4">
    <source>
        <dbReference type="Proteomes" id="UP000472276"/>
    </source>
</evidence>
<protein>
    <recommendedName>
        <fullName evidence="5">Transmembrane protein 108</fullName>
    </recommendedName>
</protein>
<dbReference type="Pfam" id="PF15759">
    <property type="entry name" value="TMEM108"/>
    <property type="match status" value="1"/>
</dbReference>